<keyword evidence="1" id="KW-1133">Transmembrane helix</keyword>
<reference evidence="3" key="1">
    <citation type="journal article" date="2019" name="Int. J. Syst. Evol. Microbiol.">
        <title>The Global Catalogue of Microorganisms (GCM) 10K type strain sequencing project: providing services to taxonomists for standard genome sequencing and annotation.</title>
        <authorList>
            <consortium name="The Broad Institute Genomics Platform"/>
            <consortium name="The Broad Institute Genome Sequencing Center for Infectious Disease"/>
            <person name="Wu L."/>
            <person name="Ma J."/>
        </authorList>
    </citation>
    <scope>NUCLEOTIDE SEQUENCE [LARGE SCALE GENOMIC DNA]</scope>
    <source>
        <strain evidence="3">CCUG 54523</strain>
    </source>
</reference>
<feature type="transmembrane region" description="Helical" evidence="1">
    <location>
        <begin position="122"/>
        <end position="140"/>
    </location>
</feature>
<keyword evidence="1" id="KW-0812">Transmembrane</keyword>
<evidence type="ECO:0000313" key="2">
    <source>
        <dbReference type="EMBL" id="MFD0789987.1"/>
    </source>
</evidence>
<organism evidence="2 3">
    <name type="scientific">Microbacterium insulae</name>
    <dbReference type="NCBI Taxonomy" id="483014"/>
    <lineage>
        <taxon>Bacteria</taxon>
        <taxon>Bacillati</taxon>
        <taxon>Actinomycetota</taxon>
        <taxon>Actinomycetes</taxon>
        <taxon>Micrococcales</taxon>
        <taxon>Microbacteriaceae</taxon>
        <taxon>Microbacterium</taxon>
    </lineage>
</organism>
<sequence>MTAAPAESRSPIWAREAMGAGAALAVAVVTAAVVASTPRAELLLRDGDSLATTLVVRSLAAGQPQDWAMSTVLFVPETAMVGALSLLGLGVEGTLLLAAVASVLALYGALRFAAGARRPGSAPVGGSLLALTAFAVFAMTEASADRDALEPASLLLTTTYYSATVIAMVLAVGLIRRGLDAPARRRHAWAIAAVAAASVFTNPMFLAWATVPLSLVVAATALVRRRTDAGRAAAILVVALIAGSVAGLIARIPLGRLIANTGAGYADPSAWWESLGYYAGLAADRVADPAGAVAALAGLALWLWCVRASVVLARRDRIGPAVVAACGWIVPVVVTVGAIALGTHAARYLQPIAFAPLLGLVVLPDVVARRVHLGRVAVIGATTVALVAAGVFGIPRLVSAASTPDADLACVVEWTDASGRAGAGQFWTVRLPKAHAADPRSLVQVDHELRGYAWLVNRDDFAVGEVSFLVVDDESVPFRLPGGVTEADASAVDCGRYTILDFGEPTLPLGPQRS</sequence>
<keyword evidence="3" id="KW-1185">Reference proteome</keyword>
<dbReference type="Proteomes" id="UP001597055">
    <property type="component" value="Unassembled WGS sequence"/>
</dbReference>
<dbReference type="EMBL" id="JBHTII010000001">
    <property type="protein sequence ID" value="MFD0789987.1"/>
    <property type="molecule type" value="Genomic_DNA"/>
</dbReference>
<feature type="transmembrane region" description="Helical" evidence="1">
    <location>
        <begin position="93"/>
        <end position="110"/>
    </location>
</feature>
<dbReference type="RefSeq" id="WP_378771647.1">
    <property type="nucleotide sequence ID" value="NZ_JBHTII010000001.1"/>
</dbReference>
<feature type="transmembrane region" description="Helical" evidence="1">
    <location>
        <begin position="229"/>
        <end position="250"/>
    </location>
</feature>
<comment type="caution">
    <text evidence="2">The sequence shown here is derived from an EMBL/GenBank/DDBJ whole genome shotgun (WGS) entry which is preliminary data.</text>
</comment>
<evidence type="ECO:0000313" key="3">
    <source>
        <dbReference type="Proteomes" id="UP001597055"/>
    </source>
</evidence>
<feature type="transmembrane region" description="Helical" evidence="1">
    <location>
        <begin position="321"/>
        <end position="342"/>
    </location>
</feature>
<accession>A0ABW3AGH6</accession>
<keyword evidence="1" id="KW-0472">Membrane</keyword>
<evidence type="ECO:0008006" key="4">
    <source>
        <dbReference type="Google" id="ProtNLM"/>
    </source>
</evidence>
<feature type="transmembrane region" description="Helical" evidence="1">
    <location>
        <begin position="152"/>
        <end position="175"/>
    </location>
</feature>
<feature type="transmembrane region" description="Helical" evidence="1">
    <location>
        <begin position="187"/>
        <end position="209"/>
    </location>
</feature>
<evidence type="ECO:0000256" key="1">
    <source>
        <dbReference type="SAM" id="Phobius"/>
    </source>
</evidence>
<feature type="transmembrane region" description="Helical" evidence="1">
    <location>
        <begin position="348"/>
        <end position="368"/>
    </location>
</feature>
<feature type="transmembrane region" description="Helical" evidence="1">
    <location>
        <begin position="375"/>
        <end position="394"/>
    </location>
</feature>
<feature type="transmembrane region" description="Helical" evidence="1">
    <location>
        <begin position="67"/>
        <end position="87"/>
    </location>
</feature>
<feature type="transmembrane region" description="Helical" evidence="1">
    <location>
        <begin position="12"/>
        <end position="35"/>
    </location>
</feature>
<gene>
    <name evidence="2" type="ORF">ACFQ0P_06225</name>
</gene>
<name>A0ABW3AGH6_9MICO</name>
<protein>
    <recommendedName>
        <fullName evidence="4">Glycosyltransferase RgtA/B/C/D-like domain-containing protein</fullName>
    </recommendedName>
</protein>
<proteinExistence type="predicted"/>